<keyword evidence="1" id="KW-1133">Transmembrane helix</keyword>
<keyword evidence="1" id="KW-0812">Transmembrane</keyword>
<sequence length="45" mass="5516">MHACYQIYMMEFKKKFYLRCTFYISTLVSSYLCSMFIVMFVQGYV</sequence>
<evidence type="ECO:0000313" key="2">
    <source>
        <dbReference type="EMBL" id="CAI0437267.1"/>
    </source>
</evidence>
<name>A0AAV0LTN0_9ROSI</name>
<feature type="transmembrane region" description="Helical" evidence="1">
    <location>
        <begin position="20"/>
        <end position="41"/>
    </location>
</feature>
<comment type="caution">
    <text evidence="2">The sequence shown here is derived from an EMBL/GenBank/DDBJ whole genome shotgun (WGS) entry which is preliminary data.</text>
</comment>
<gene>
    <name evidence="2" type="ORF">LITE_LOCUS25400</name>
</gene>
<evidence type="ECO:0000256" key="1">
    <source>
        <dbReference type="SAM" id="Phobius"/>
    </source>
</evidence>
<evidence type="ECO:0000313" key="3">
    <source>
        <dbReference type="Proteomes" id="UP001154282"/>
    </source>
</evidence>
<proteinExistence type="predicted"/>
<keyword evidence="1" id="KW-0472">Membrane</keyword>
<organism evidence="2 3">
    <name type="scientific">Linum tenue</name>
    <dbReference type="NCBI Taxonomy" id="586396"/>
    <lineage>
        <taxon>Eukaryota</taxon>
        <taxon>Viridiplantae</taxon>
        <taxon>Streptophyta</taxon>
        <taxon>Embryophyta</taxon>
        <taxon>Tracheophyta</taxon>
        <taxon>Spermatophyta</taxon>
        <taxon>Magnoliopsida</taxon>
        <taxon>eudicotyledons</taxon>
        <taxon>Gunneridae</taxon>
        <taxon>Pentapetalae</taxon>
        <taxon>rosids</taxon>
        <taxon>fabids</taxon>
        <taxon>Malpighiales</taxon>
        <taxon>Linaceae</taxon>
        <taxon>Linum</taxon>
    </lineage>
</organism>
<keyword evidence="3" id="KW-1185">Reference proteome</keyword>
<reference evidence="2" key="1">
    <citation type="submission" date="2022-08" db="EMBL/GenBank/DDBJ databases">
        <authorList>
            <person name="Gutierrez-Valencia J."/>
        </authorList>
    </citation>
    <scope>NUCLEOTIDE SEQUENCE</scope>
</reference>
<dbReference type="AlphaFoldDB" id="A0AAV0LTN0"/>
<dbReference type="EMBL" id="CAMGYJ010000006">
    <property type="protein sequence ID" value="CAI0437267.1"/>
    <property type="molecule type" value="Genomic_DNA"/>
</dbReference>
<protein>
    <submittedName>
        <fullName evidence="2">Uncharacterized protein</fullName>
    </submittedName>
</protein>
<dbReference type="Proteomes" id="UP001154282">
    <property type="component" value="Unassembled WGS sequence"/>
</dbReference>
<accession>A0AAV0LTN0</accession>